<evidence type="ECO:0000256" key="2">
    <source>
        <dbReference type="ARBA" id="ARBA00022692"/>
    </source>
</evidence>
<protein>
    <submittedName>
        <fullName evidence="9">DUF255 domain-containing protein</fullName>
    </submittedName>
</protein>
<dbReference type="GO" id="GO:0015035">
    <property type="term" value="F:protein-disulfide reductase activity"/>
    <property type="evidence" value="ECO:0007669"/>
    <property type="project" value="TreeGrafter"/>
</dbReference>
<comment type="subcellular location">
    <subcellularLocation>
        <location evidence="1">Membrane</location>
        <topology evidence="1">Multi-pass membrane protein</topology>
    </subcellularLocation>
</comment>
<name>A0A4Y6PPA6_PERCE</name>
<organism evidence="9 10">
    <name type="scientific">Persicimonas caeni</name>
    <dbReference type="NCBI Taxonomy" id="2292766"/>
    <lineage>
        <taxon>Bacteria</taxon>
        <taxon>Deltaproteobacteria</taxon>
        <taxon>Bradymonadales</taxon>
        <taxon>Bradymonadaceae</taxon>
        <taxon>Persicimonas</taxon>
    </lineage>
</organism>
<evidence type="ECO:0000313" key="10">
    <source>
        <dbReference type="Proteomes" id="UP000315995"/>
    </source>
</evidence>
<feature type="domain" description="Thiol:disulfide interchange protein DsbD N-terminal" evidence="8">
    <location>
        <begin position="52"/>
        <end position="164"/>
    </location>
</feature>
<feature type="transmembrane region" description="Helical" evidence="5">
    <location>
        <begin position="363"/>
        <end position="387"/>
    </location>
</feature>
<dbReference type="InterPro" id="IPR035671">
    <property type="entry name" value="DsbD_gamma"/>
</dbReference>
<dbReference type="CDD" id="cd02953">
    <property type="entry name" value="DsbDgamma"/>
    <property type="match status" value="1"/>
</dbReference>
<dbReference type="Gene3D" id="3.40.30.10">
    <property type="entry name" value="Glutaredoxin"/>
    <property type="match status" value="1"/>
</dbReference>
<dbReference type="InterPro" id="IPR036249">
    <property type="entry name" value="Thioredoxin-like_sf"/>
</dbReference>
<evidence type="ECO:0000259" key="8">
    <source>
        <dbReference type="Pfam" id="PF11412"/>
    </source>
</evidence>
<dbReference type="InterPro" id="IPR003834">
    <property type="entry name" value="Cyt_c_assmbl_TM_dom"/>
</dbReference>
<keyword evidence="10" id="KW-1185">Reference proteome</keyword>
<keyword evidence="4 5" id="KW-0472">Membrane</keyword>
<feature type="domain" description="Cytochrome C biogenesis protein transmembrane" evidence="7">
    <location>
        <begin position="363"/>
        <end position="575"/>
    </location>
</feature>
<dbReference type="OrthoDB" id="9811036at2"/>
<evidence type="ECO:0000256" key="4">
    <source>
        <dbReference type="ARBA" id="ARBA00023136"/>
    </source>
</evidence>
<proteinExistence type="predicted"/>
<dbReference type="RefSeq" id="WP_141196640.1">
    <property type="nucleotide sequence ID" value="NZ_CP041186.1"/>
</dbReference>
<feature type="transmembrane region" description="Helical" evidence="5">
    <location>
        <begin position="562"/>
        <end position="580"/>
    </location>
</feature>
<feature type="signal peptide" evidence="6">
    <location>
        <begin position="1"/>
        <end position="23"/>
    </location>
</feature>
<gene>
    <name evidence="9" type="ORF">FIV42_05165</name>
</gene>
<evidence type="ECO:0000256" key="1">
    <source>
        <dbReference type="ARBA" id="ARBA00004141"/>
    </source>
</evidence>
<dbReference type="Pfam" id="PF02683">
    <property type="entry name" value="DsbD_TM"/>
    <property type="match status" value="1"/>
</dbReference>
<dbReference type="GO" id="GO:0045454">
    <property type="term" value="P:cell redox homeostasis"/>
    <property type="evidence" value="ECO:0007669"/>
    <property type="project" value="TreeGrafter"/>
</dbReference>
<feature type="transmembrane region" description="Helical" evidence="5">
    <location>
        <begin position="617"/>
        <end position="635"/>
    </location>
</feature>
<feature type="transmembrane region" description="Helical" evidence="5">
    <location>
        <begin position="521"/>
        <end position="542"/>
    </location>
</feature>
<dbReference type="PANTHER" id="PTHR32234">
    <property type="entry name" value="THIOL:DISULFIDE INTERCHANGE PROTEIN DSBD"/>
    <property type="match status" value="1"/>
</dbReference>
<accession>A0A5B8Y059</accession>
<keyword evidence="2 5" id="KW-0812">Transmembrane</keyword>
<feature type="transmembrane region" description="Helical" evidence="5">
    <location>
        <begin position="488"/>
        <end position="515"/>
    </location>
</feature>
<dbReference type="Proteomes" id="UP000315995">
    <property type="component" value="Chromosome"/>
</dbReference>
<evidence type="ECO:0000256" key="3">
    <source>
        <dbReference type="ARBA" id="ARBA00022989"/>
    </source>
</evidence>
<dbReference type="AlphaFoldDB" id="A0A4Y6PPA6"/>
<dbReference type="SUPFAM" id="SSF52833">
    <property type="entry name" value="Thioredoxin-like"/>
    <property type="match status" value="1"/>
</dbReference>
<dbReference type="GO" id="GO:0017004">
    <property type="term" value="P:cytochrome complex assembly"/>
    <property type="evidence" value="ECO:0007669"/>
    <property type="project" value="InterPro"/>
</dbReference>
<dbReference type="GO" id="GO:0016020">
    <property type="term" value="C:membrane"/>
    <property type="evidence" value="ECO:0007669"/>
    <property type="project" value="UniProtKB-SubCell"/>
</dbReference>
<reference evidence="9 10" key="1">
    <citation type="submission" date="2019-06" db="EMBL/GenBank/DDBJ databases">
        <title>Persicimonas caeni gen. nov., sp. nov., a predatory bacterium isolated from solar saltern.</title>
        <authorList>
            <person name="Wang S."/>
        </authorList>
    </citation>
    <scope>NUCLEOTIDE SEQUENCE [LARGE SCALE GENOMIC DNA]</scope>
    <source>
        <strain evidence="9 10">YN101</strain>
    </source>
</reference>
<sequence>MTRISSFLAIVLATLLASTSAFASFDVPDSAIGKGAVHEGDARVESRLIVDAEQVAPGDTITVGVAFDLDTDWHIYWQNPGDAGVPTHIEWESDALEFGPLEWAAPQLFSESDGEFTIYGYGDEVILFSEATVAEDAAGSVEVSAKVDYLACSNLCLPGHSQLSRSIPVGERTVRASTPVLDALSHYGARVPRKANELGLDAQFHYSQRPIRPNDEFEAIIELVECDEESSECRELEPNFDELAHAVMADRFSAVDFEVTAIDEHPEAHEGWVIRLRGKLAASGEEPRDLLSGVLQLEDSDGALLPVYLRDKFPLGEPGGPVEELSLPTWDDSEAAVAVSLTSTSSSGGSSSGGSSDTMSLPWVLLLAFLGGMILNLMPCVFPVLALKVSSFTKLVHESKSSIISHGMAYTGGIVGSLLALGGVVIGLRAAGTQVGWGFQFQQPHFLAALVVILVLFALNLFGVFEVTLNSQKVHEKAQESDGVRRSFWEGILAVILATPCSAPFLGTAVGFALASSPLTILAVFAALGLGLAAPMVALTLVPGWAKLLPKPGNWMDHLKKFLGFALLGSAIWIVWLLGRQTGVDGMAMMLVFSAVLGVAAWLWGLVQFNTWTQRKALAVVAAVASIAVAGVYTFPLEANASAERPRAVSGSIDWKPWTEEAVAAELDKGRPVFVDFTADWCLTCKVNEKNAIDTEPVRQAIAEHDVAMFKADWTNPDERIRKKLAEYGKAGVPFYLMYSPDRPGEAKPLPEVITSTMLVEAFSEAAP</sequence>
<evidence type="ECO:0000259" key="7">
    <source>
        <dbReference type="Pfam" id="PF02683"/>
    </source>
</evidence>
<dbReference type="EMBL" id="CP041186">
    <property type="protein sequence ID" value="QDG50144.1"/>
    <property type="molecule type" value="Genomic_DNA"/>
</dbReference>
<dbReference type="PANTHER" id="PTHR32234:SF3">
    <property type="entry name" value="SUPPRESSION OF COPPER SENSITIVITY PROTEIN"/>
    <property type="match status" value="1"/>
</dbReference>
<accession>A0A4Y6PPA6</accession>
<dbReference type="Pfam" id="PF13899">
    <property type="entry name" value="Thioredoxin_7"/>
    <property type="match status" value="1"/>
</dbReference>
<keyword evidence="6" id="KW-0732">Signal</keyword>
<evidence type="ECO:0000313" key="9">
    <source>
        <dbReference type="EMBL" id="QDG50144.1"/>
    </source>
</evidence>
<feature type="chain" id="PRO_5030106172" evidence="6">
    <location>
        <begin position="24"/>
        <end position="768"/>
    </location>
</feature>
<evidence type="ECO:0000256" key="5">
    <source>
        <dbReference type="SAM" id="Phobius"/>
    </source>
</evidence>
<feature type="transmembrane region" description="Helical" evidence="5">
    <location>
        <begin position="408"/>
        <end position="426"/>
    </location>
</feature>
<dbReference type="Pfam" id="PF11412">
    <property type="entry name" value="DsbD_N"/>
    <property type="match status" value="1"/>
</dbReference>
<dbReference type="InterPro" id="IPR028250">
    <property type="entry name" value="DsbDN"/>
</dbReference>
<feature type="transmembrane region" description="Helical" evidence="5">
    <location>
        <begin position="446"/>
        <end position="467"/>
    </location>
</feature>
<evidence type="ECO:0000256" key="6">
    <source>
        <dbReference type="SAM" id="SignalP"/>
    </source>
</evidence>
<keyword evidence="3 5" id="KW-1133">Transmembrane helix</keyword>
<feature type="transmembrane region" description="Helical" evidence="5">
    <location>
        <begin position="586"/>
        <end position="605"/>
    </location>
</feature>